<keyword evidence="2" id="KW-1185">Reference proteome</keyword>
<dbReference type="AlphaFoldDB" id="A0A9W6YLN2"/>
<protein>
    <submittedName>
        <fullName evidence="1">Unnamed protein product</fullName>
    </submittedName>
</protein>
<accession>A0A9W6YLN2</accession>
<reference evidence="1" key="1">
    <citation type="submission" date="2023-04" db="EMBL/GenBank/DDBJ databases">
        <title>Ambrosiozyma monospora NBRC 1965.</title>
        <authorList>
            <person name="Ichikawa N."/>
            <person name="Sato H."/>
            <person name="Tonouchi N."/>
        </authorList>
    </citation>
    <scope>NUCLEOTIDE SEQUENCE</scope>
    <source>
        <strain evidence="1">NBRC 1965</strain>
    </source>
</reference>
<dbReference type="Proteomes" id="UP001165063">
    <property type="component" value="Unassembled WGS sequence"/>
</dbReference>
<name>A0A9W6YLN2_AMBMO</name>
<comment type="caution">
    <text evidence="1">The sequence shown here is derived from an EMBL/GenBank/DDBJ whole genome shotgun (WGS) entry which is preliminary data.</text>
</comment>
<proteinExistence type="predicted"/>
<organism evidence="1 2">
    <name type="scientific">Ambrosiozyma monospora</name>
    <name type="common">Yeast</name>
    <name type="synonym">Endomycopsis monosporus</name>
    <dbReference type="NCBI Taxonomy" id="43982"/>
    <lineage>
        <taxon>Eukaryota</taxon>
        <taxon>Fungi</taxon>
        <taxon>Dikarya</taxon>
        <taxon>Ascomycota</taxon>
        <taxon>Saccharomycotina</taxon>
        <taxon>Pichiomycetes</taxon>
        <taxon>Pichiales</taxon>
        <taxon>Pichiaceae</taxon>
        <taxon>Ambrosiozyma</taxon>
    </lineage>
</organism>
<gene>
    <name evidence="1" type="ORF">Amon01_000061700</name>
</gene>
<evidence type="ECO:0000313" key="1">
    <source>
        <dbReference type="EMBL" id="GMG19635.1"/>
    </source>
</evidence>
<evidence type="ECO:0000313" key="2">
    <source>
        <dbReference type="Proteomes" id="UP001165063"/>
    </source>
</evidence>
<dbReference type="EMBL" id="BSXU01000169">
    <property type="protein sequence ID" value="GMG19635.1"/>
    <property type="molecule type" value="Genomic_DNA"/>
</dbReference>
<sequence length="101" mass="11349">MTTTLNQLIPENVIHNGEPIYSPDPLSSSGSNLIIIYNPSPPINLSSHVSPVNFLVAIPDETLHLYHHHTNQTQQPTIPTNIDEFPATYYTHIFKFTPSRT</sequence>